<sequence length="228" mass="26256">MNKLSMILLAGGHGTRMQQSIPKQHLLLYGRPLIIHVLEKIEHIKNIDEVIITCPEDYLEKTRGLIEIYGLKKTISCIVGGQTRQESTKKGLECVNNTSVLIHEAARPFVSVKDFERIIDMENQNITYALDIPFTVLKGTEHIEENLNRSELFNVQLPQKFNTELLKAAHRWAEKNDRNTFTEDASLLFEYSNEKIKILKGSDYNIKITTPFDFKIAPTIYQEYFIGD</sequence>
<dbReference type="PANTHER" id="PTHR32125:SF8">
    <property type="entry name" value="RIBITOL-5-PHOSPHATE CYTIDYLYLTRANSFERASE"/>
    <property type="match status" value="1"/>
</dbReference>
<dbReference type="GO" id="GO:0050518">
    <property type="term" value="F:2-C-methyl-D-erythritol 4-phosphate cytidylyltransferase activity"/>
    <property type="evidence" value="ECO:0007669"/>
    <property type="project" value="UniProtKB-EC"/>
</dbReference>
<dbReference type="CDD" id="cd02516">
    <property type="entry name" value="CDP-ME_synthetase"/>
    <property type="match status" value="1"/>
</dbReference>
<dbReference type="PANTHER" id="PTHR32125">
    <property type="entry name" value="2-C-METHYL-D-ERYTHRITOL 4-PHOSPHATE CYTIDYLYLTRANSFERASE, CHLOROPLASTIC"/>
    <property type="match status" value="1"/>
</dbReference>
<dbReference type="Gene3D" id="3.90.550.10">
    <property type="entry name" value="Spore Coat Polysaccharide Biosynthesis Protein SpsA, Chain A"/>
    <property type="match status" value="1"/>
</dbReference>
<gene>
    <name evidence="3" type="ORF">ABID47_004758</name>
</gene>
<dbReference type="SUPFAM" id="SSF53448">
    <property type="entry name" value="Nucleotide-diphospho-sugar transferases"/>
    <property type="match status" value="1"/>
</dbReference>
<dbReference type="InterPro" id="IPR034683">
    <property type="entry name" value="IspD/TarI"/>
</dbReference>
<keyword evidence="4" id="KW-1185">Reference proteome</keyword>
<keyword evidence="2 3" id="KW-0548">Nucleotidyltransferase</keyword>
<dbReference type="InterPro" id="IPR050088">
    <property type="entry name" value="IspD/TarI_cytidylyltransf_bact"/>
</dbReference>
<evidence type="ECO:0000256" key="1">
    <source>
        <dbReference type="ARBA" id="ARBA00022679"/>
    </source>
</evidence>
<dbReference type="Proteomes" id="UP001549098">
    <property type="component" value="Unassembled WGS sequence"/>
</dbReference>
<evidence type="ECO:0000256" key="2">
    <source>
        <dbReference type="ARBA" id="ARBA00022695"/>
    </source>
</evidence>
<accession>A0ABV2F8M2</accession>
<proteinExistence type="predicted"/>
<organism evidence="3 4">
    <name type="scientific">Paenibacillus favisporus</name>
    <dbReference type="NCBI Taxonomy" id="221028"/>
    <lineage>
        <taxon>Bacteria</taxon>
        <taxon>Bacillati</taxon>
        <taxon>Bacillota</taxon>
        <taxon>Bacilli</taxon>
        <taxon>Bacillales</taxon>
        <taxon>Paenibacillaceae</taxon>
        <taxon>Paenibacillus</taxon>
    </lineage>
</organism>
<evidence type="ECO:0000313" key="3">
    <source>
        <dbReference type="EMBL" id="MET3548130.1"/>
    </source>
</evidence>
<evidence type="ECO:0000313" key="4">
    <source>
        <dbReference type="Proteomes" id="UP001549098"/>
    </source>
</evidence>
<keyword evidence="1 3" id="KW-0808">Transferase</keyword>
<dbReference type="Pfam" id="PF01128">
    <property type="entry name" value="IspD"/>
    <property type="match status" value="1"/>
</dbReference>
<dbReference type="EMBL" id="JBEPLV010000005">
    <property type="protein sequence ID" value="MET3548130.1"/>
    <property type="molecule type" value="Genomic_DNA"/>
</dbReference>
<dbReference type="InterPro" id="IPR029044">
    <property type="entry name" value="Nucleotide-diphossugar_trans"/>
</dbReference>
<reference evidence="3 4" key="1">
    <citation type="submission" date="2024-06" db="EMBL/GenBank/DDBJ databases">
        <title>Genomic Encyclopedia of Type Strains, Phase IV (KMG-IV): sequencing the most valuable type-strain genomes for metagenomic binning, comparative biology and taxonomic classification.</title>
        <authorList>
            <person name="Goeker M."/>
        </authorList>
    </citation>
    <scope>NUCLEOTIDE SEQUENCE [LARGE SCALE GENOMIC DNA]</scope>
    <source>
        <strain evidence="3 4">DSM 17253</strain>
    </source>
</reference>
<protein>
    <submittedName>
        <fullName evidence="3">2-C-methyl-D-erythritol 4-phosphate cytidylyltransferase</fullName>
        <ecNumber evidence="3">2.7.7.60</ecNumber>
    </submittedName>
</protein>
<dbReference type="EC" id="2.7.7.60" evidence="3"/>
<comment type="caution">
    <text evidence="3">The sequence shown here is derived from an EMBL/GenBank/DDBJ whole genome shotgun (WGS) entry which is preliminary data.</text>
</comment>
<dbReference type="RefSeq" id="WP_354500325.1">
    <property type="nucleotide sequence ID" value="NZ_JBEPLV010000005.1"/>
</dbReference>
<name>A0ABV2F8M2_9BACL</name>